<evidence type="ECO:0000256" key="3">
    <source>
        <dbReference type="ARBA" id="ARBA00022840"/>
    </source>
</evidence>
<dbReference type="PANTHER" id="PTHR42781">
    <property type="entry name" value="SPERMIDINE/PUTRESCINE IMPORT ATP-BINDING PROTEIN POTA"/>
    <property type="match status" value="1"/>
</dbReference>
<dbReference type="SUPFAM" id="SSF50331">
    <property type="entry name" value="MOP-like"/>
    <property type="match status" value="1"/>
</dbReference>
<keyword evidence="1" id="KW-0813">Transport</keyword>
<keyword evidence="2" id="KW-0547">Nucleotide-binding</keyword>
<dbReference type="PROSITE" id="PS00211">
    <property type="entry name" value="ABC_TRANSPORTER_1"/>
    <property type="match status" value="1"/>
</dbReference>
<evidence type="ECO:0000256" key="4">
    <source>
        <dbReference type="SAM" id="MobiDB-lite"/>
    </source>
</evidence>
<dbReference type="InterPro" id="IPR050093">
    <property type="entry name" value="ABC_SmlMolc_Importer"/>
</dbReference>
<dbReference type="Proteomes" id="UP000184363">
    <property type="component" value="Unassembled WGS sequence"/>
</dbReference>
<evidence type="ECO:0000256" key="2">
    <source>
        <dbReference type="ARBA" id="ARBA00022741"/>
    </source>
</evidence>
<dbReference type="OrthoDB" id="9802264at2"/>
<dbReference type="RefSeq" id="WP_073459993.1">
    <property type="nucleotide sequence ID" value="NZ_FRAP01000025.1"/>
</dbReference>
<gene>
    <name evidence="6" type="ORF">SAMN05443637_12515</name>
</gene>
<dbReference type="Gene3D" id="3.40.50.300">
    <property type="entry name" value="P-loop containing nucleotide triphosphate hydrolases"/>
    <property type="match status" value="1"/>
</dbReference>
<proteinExistence type="predicted"/>
<protein>
    <submittedName>
        <fullName evidence="6">Iron(III) transport system ATP-binding protein</fullName>
    </submittedName>
</protein>
<reference evidence="6 7" key="1">
    <citation type="submission" date="2016-11" db="EMBL/GenBank/DDBJ databases">
        <authorList>
            <person name="Jaros S."/>
            <person name="Januszkiewicz K."/>
            <person name="Wedrychowicz H."/>
        </authorList>
    </citation>
    <scope>NUCLEOTIDE SEQUENCE [LARGE SCALE GENOMIC DNA]</scope>
    <source>
        <strain evidence="6 7">DSM 43832</strain>
    </source>
</reference>
<dbReference type="SMART" id="SM00382">
    <property type="entry name" value="AAA"/>
    <property type="match status" value="1"/>
</dbReference>
<dbReference type="STRING" id="1848.SAMN05443637_12515"/>
<dbReference type="InterPro" id="IPR027417">
    <property type="entry name" value="P-loop_NTPase"/>
</dbReference>
<dbReference type="EMBL" id="FRAP01000025">
    <property type="protein sequence ID" value="SHL34386.1"/>
    <property type="molecule type" value="Genomic_DNA"/>
</dbReference>
<dbReference type="Gene3D" id="2.40.50.100">
    <property type="match status" value="1"/>
</dbReference>
<evidence type="ECO:0000313" key="6">
    <source>
        <dbReference type="EMBL" id="SHL34386.1"/>
    </source>
</evidence>
<dbReference type="PROSITE" id="PS50893">
    <property type="entry name" value="ABC_TRANSPORTER_2"/>
    <property type="match status" value="1"/>
</dbReference>
<keyword evidence="7" id="KW-1185">Reference proteome</keyword>
<feature type="region of interest" description="Disordered" evidence="4">
    <location>
        <begin position="362"/>
        <end position="388"/>
    </location>
</feature>
<dbReference type="GO" id="GO:0140359">
    <property type="term" value="F:ABC-type transporter activity"/>
    <property type="evidence" value="ECO:0007669"/>
    <property type="project" value="UniProtKB-ARBA"/>
</dbReference>
<dbReference type="InterPro" id="IPR013611">
    <property type="entry name" value="Transp-assoc_OB_typ2"/>
</dbReference>
<dbReference type="InterPro" id="IPR003439">
    <property type="entry name" value="ABC_transporter-like_ATP-bd"/>
</dbReference>
<dbReference type="Pfam" id="PF00005">
    <property type="entry name" value="ABC_tran"/>
    <property type="match status" value="1"/>
</dbReference>
<dbReference type="GO" id="GO:0016887">
    <property type="term" value="F:ATP hydrolysis activity"/>
    <property type="evidence" value="ECO:0007669"/>
    <property type="project" value="InterPro"/>
</dbReference>
<name>A0A1M6ZVG3_PSETH</name>
<accession>A0A1M6ZVG3</accession>
<organism evidence="6 7">
    <name type="scientific">Pseudonocardia thermophila</name>
    <dbReference type="NCBI Taxonomy" id="1848"/>
    <lineage>
        <taxon>Bacteria</taxon>
        <taxon>Bacillati</taxon>
        <taxon>Actinomycetota</taxon>
        <taxon>Actinomycetes</taxon>
        <taxon>Pseudonocardiales</taxon>
        <taxon>Pseudonocardiaceae</taxon>
        <taxon>Pseudonocardia</taxon>
    </lineage>
</organism>
<dbReference type="InterPro" id="IPR003593">
    <property type="entry name" value="AAA+_ATPase"/>
</dbReference>
<keyword evidence="3 6" id="KW-0067">ATP-binding</keyword>
<dbReference type="InterPro" id="IPR017871">
    <property type="entry name" value="ABC_transporter-like_CS"/>
</dbReference>
<dbReference type="Pfam" id="PF08402">
    <property type="entry name" value="TOBE_2"/>
    <property type="match status" value="1"/>
</dbReference>
<dbReference type="InterPro" id="IPR008995">
    <property type="entry name" value="Mo/tungstate-bd_C_term_dom"/>
</dbReference>
<evidence type="ECO:0000256" key="1">
    <source>
        <dbReference type="ARBA" id="ARBA00022448"/>
    </source>
</evidence>
<dbReference type="PANTHER" id="PTHR42781:SF4">
    <property type="entry name" value="SPERMIDINE_PUTRESCINE IMPORT ATP-BINDING PROTEIN POTA"/>
    <property type="match status" value="1"/>
</dbReference>
<feature type="domain" description="ABC transporter" evidence="5">
    <location>
        <begin position="11"/>
        <end position="246"/>
    </location>
</feature>
<dbReference type="GO" id="GO:0005524">
    <property type="term" value="F:ATP binding"/>
    <property type="evidence" value="ECO:0007669"/>
    <property type="project" value="UniProtKB-KW"/>
</dbReference>
<evidence type="ECO:0000313" key="7">
    <source>
        <dbReference type="Proteomes" id="UP000184363"/>
    </source>
</evidence>
<feature type="compositionally biased region" description="Low complexity" evidence="4">
    <location>
        <begin position="373"/>
        <end position="388"/>
    </location>
</feature>
<evidence type="ECO:0000259" key="5">
    <source>
        <dbReference type="PROSITE" id="PS50893"/>
    </source>
</evidence>
<dbReference type="SUPFAM" id="SSF52540">
    <property type="entry name" value="P-loop containing nucleoside triphosphate hydrolases"/>
    <property type="match status" value="1"/>
</dbReference>
<sequence>MTAKQRELGHVELHGLGKRYENTPPAARPAVADVTLDIPAGEFLTFLGPSGCGKTTTLRMIAGFEKPTTGRIVLDGADMVPLPPNKRPMAMVFQNYALFPHLSVYDNVAYGLKIDRRRRAGLAEAVEVAVTSMNLLGLEHRFPHQLSGGQQQRVALARAMVMQPAVLLFDEPLSNLDAKFREQMRTEIRLLQRRMGITSLYVTHDQDEAMSLSDRIVVMNAGRIEQVATPVEVYTRPASVFVANFIGRASFLPTYATDLAEGAATVPLLGTPTRVAAHPQLRAGQDAVLMVRPQSVQVEPTVEGGNGVIVSSVYRGDTVDYEVETAHGTLLASVPDPDADTILAEQTTVRVRIDARRAYLLPADDTPGRAGDDAPTGPPADAGALHPV</sequence>
<dbReference type="GO" id="GO:0043190">
    <property type="term" value="C:ATP-binding cassette (ABC) transporter complex"/>
    <property type="evidence" value="ECO:0007669"/>
    <property type="project" value="InterPro"/>
</dbReference>
<dbReference type="AlphaFoldDB" id="A0A1M6ZVG3"/>
<dbReference type="FunFam" id="3.40.50.300:FF:000042">
    <property type="entry name" value="Maltose/maltodextrin ABC transporter, ATP-binding protein"/>
    <property type="match status" value="1"/>
</dbReference>